<proteinExistence type="predicted"/>
<protein>
    <recommendedName>
        <fullName evidence="5">ARC6 IMS domain-containing protein</fullName>
    </recommendedName>
</protein>
<dbReference type="Proteomes" id="UP001498935">
    <property type="component" value="Unassembled WGS sequence"/>
</dbReference>
<dbReference type="RefSeq" id="WP_342037443.1">
    <property type="nucleotide sequence ID" value="NZ_BAABBK010000003.1"/>
</dbReference>
<feature type="transmembrane region" description="Helical" evidence="2">
    <location>
        <begin position="334"/>
        <end position="357"/>
    </location>
</feature>
<feature type="region of interest" description="Disordered" evidence="1">
    <location>
        <begin position="225"/>
        <end position="315"/>
    </location>
</feature>
<keyword evidence="2" id="KW-0472">Membrane</keyword>
<dbReference type="EMBL" id="BAABNP010000003">
    <property type="protein sequence ID" value="GAA5339964.1"/>
    <property type="molecule type" value="Genomic_DNA"/>
</dbReference>
<feature type="compositionally biased region" description="Gly residues" evidence="1">
    <location>
        <begin position="299"/>
        <end position="308"/>
    </location>
</feature>
<evidence type="ECO:0000256" key="2">
    <source>
        <dbReference type="SAM" id="Phobius"/>
    </source>
</evidence>
<gene>
    <name evidence="3" type="ORF">KACC15558_10040</name>
</gene>
<evidence type="ECO:0000256" key="1">
    <source>
        <dbReference type="SAM" id="MobiDB-lite"/>
    </source>
</evidence>
<organism evidence="3 4">
    <name type="scientific">Brevibacterium ammoniilyticum</name>
    <dbReference type="NCBI Taxonomy" id="1046555"/>
    <lineage>
        <taxon>Bacteria</taxon>
        <taxon>Bacillati</taxon>
        <taxon>Actinomycetota</taxon>
        <taxon>Actinomycetes</taxon>
        <taxon>Micrococcales</taxon>
        <taxon>Brevibacteriaceae</taxon>
        <taxon>Brevibacterium</taxon>
    </lineage>
</organism>
<reference evidence="3 4" key="1">
    <citation type="submission" date="2024-02" db="EMBL/GenBank/DDBJ databases">
        <title>Characterization of antibiotic resistant novel bacterial strains and their environmental applications.</title>
        <authorList>
            <person name="Manzoor S."/>
            <person name="Abbas S."/>
            <person name="Arshad M."/>
            <person name="Li W.J."/>
            <person name="Ahmed I."/>
        </authorList>
    </citation>
    <scope>NUCLEOTIDE SEQUENCE [LARGE SCALE GENOMIC DNA]</scope>
    <source>
        <strain evidence="3 4">KACC 15558</strain>
    </source>
</reference>
<feature type="compositionally biased region" description="Low complexity" evidence="1">
    <location>
        <begin position="280"/>
        <end position="291"/>
    </location>
</feature>
<keyword evidence="4" id="KW-1185">Reference proteome</keyword>
<keyword evidence="2" id="KW-0812">Transmembrane</keyword>
<name>A0ABP9U0X4_9MICO</name>
<accession>A0ABP9U0X4</accession>
<feature type="region of interest" description="Disordered" evidence="1">
    <location>
        <begin position="359"/>
        <end position="400"/>
    </location>
</feature>
<comment type="caution">
    <text evidence="3">The sequence shown here is derived from an EMBL/GenBank/DDBJ whole genome shotgun (WGS) entry which is preliminary data.</text>
</comment>
<evidence type="ECO:0000313" key="3">
    <source>
        <dbReference type="EMBL" id="GAA5339964.1"/>
    </source>
</evidence>
<evidence type="ECO:0000313" key="4">
    <source>
        <dbReference type="Proteomes" id="UP001498935"/>
    </source>
</evidence>
<sequence>MTWHYEATIAEVVHRLRDDTGESVWGVVNDGFDTGSEAALGTAEVLLPTGEVSVLLVEPLPGGFVLDVVRAFHGLTESEIHTLVRGLADELARVDDPSARLGLACLGLDAEGRPRIIPGVRHPLETSVRRAVGELIYHAAHGSPWSESLLPVDVALASCSPQLRGLVAGLFDDVPPPRTGADIALTAVLAEVVPQLSLLPAPTPLPLVPAARDLDPAQAITARLRATPAPSNPGPGSTAPDRTAAGAASRVAAGGGAAASGPAALREAAVKNSPWRRRNGSGARSRSGAGDSRADHGPQGRGTRGRPGIGATTPTAAWSRVRDFVRERLRARTLTTVGIAAAMVVVLIGGLLITRAWSDSQAPSAEPIAGTRTDGGASPENDEGRPPTAAPSPSTAEALSDADVGDRLGELCAARARALGAGDAKGLAALTVPGSSAALADELIDLTAFAGGTYAITVEDVQVRERSASTVTAAARMSTSATADGEKRSFEARDVVFTLTLDSGVWKIAEVVEE</sequence>
<evidence type="ECO:0008006" key="5">
    <source>
        <dbReference type="Google" id="ProtNLM"/>
    </source>
</evidence>
<keyword evidence="2" id="KW-1133">Transmembrane helix</keyword>